<dbReference type="GO" id="GO:0035556">
    <property type="term" value="P:intracellular signal transduction"/>
    <property type="evidence" value="ECO:0007669"/>
    <property type="project" value="TreeGrafter"/>
</dbReference>
<evidence type="ECO:0000256" key="3">
    <source>
        <dbReference type="ARBA" id="ARBA00022679"/>
    </source>
</evidence>
<dbReference type="EMBL" id="JBBHLL010000367">
    <property type="protein sequence ID" value="KAK7804690.1"/>
    <property type="molecule type" value="Genomic_DNA"/>
</dbReference>
<evidence type="ECO:0000313" key="10">
    <source>
        <dbReference type="Proteomes" id="UP001488838"/>
    </source>
</evidence>
<keyword evidence="10" id="KW-1185">Reference proteome</keyword>
<evidence type="ECO:0000256" key="1">
    <source>
        <dbReference type="ARBA" id="ARBA00012513"/>
    </source>
</evidence>
<keyword evidence="3" id="KW-0808">Transferase</keyword>
<dbReference type="SUPFAM" id="SSF56112">
    <property type="entry name" value="Protein kinase-like (PK-like)"/>
    <property type="match status" value="1"/>
</dbReference>
<dbReference type="PANTHER" id="PTHR24346:SF3">
    <property type="entry name" value="GENE 10662-RELATED"/>
    <property type="match status" value="1"/>
</dbReference>
<dbReference type="SMART" id="SM00220">
    <property type="entry name" value="S_TKc"/>
    <property type="match status" value="1"/>
</dbReference>
<proteinExistence type="predicted"/>
<comment type="caution">
    <text evidence="9">The sequence shown here is derived from an EMBL/GenBank/DDBJ whole genome shotgun (WGS) entry which is preliminary data.</text>
</comment>
<keyword evidence="4" id="KW-0547">Nucleotide-binding</keyword>
<dbReference type="PROSITE" id="PS50011">
    <property type="entry name" value="PROTEIN_KINASE_DOM"/>
    <property type="match status" value="1"/>
</dbReference>
<dbReference type="GO" id="GO:0005737">
    <property type="term" value="C:cytoplasm"/>
    <property type="evidence" value="ECO:0007669"/>
    <property type="project" value="TreeGrafter"/>
</dbReference>
<dbReference type="InterPro" id="IPR011009">
    <property type="entry name" value="Kinase-like_dom_sf"/>
</dbReference>
<feature type="domain" description="Protein kinase" evidence="8">
    <location>
        <begin position="1"/>
        <end position="290"/>
    </location>
</feature>
<dbReference type="AlphaFoldDB" id="A0AAW0HRB5"/>
<dbReference type="GO" id="GO:0050321">
    <property type="term" value="F:tau-protein kinase activity"/>
    <property type="evidence" value="ECO:0007669"/>
    <property type="project" value="TreeGrafter"/>
</dbReference>
<name>A0AAW0HRB5_MYOGA</name>
<evidence type="ECO:0000256" key="7">
    <source>
        <dbReference type="SAM" id="MobiDB-lite"/>
    </source>
</evidence>
<dbReference type="GO" id="GO:0005524">
    <property type="term" value="F:ATP binding"/>
    <property type="evidence" value="ECO:0007669"/>
    <property type="project" value="UniProtKB-KW"/>
</dbReference>
<evidence type="ECO:0000256" key="6">
    <source>
        <dbReference type="ARBA" id="ARBA00022840"/>
    </source>
</evidence>
<evidence type="ECO:0000313" key="9">
    <source>
        <dbReference type="EMBL" id="KAK7804690.1"/>
    </source>
</evidence>
<dbReference type="GO" id="GO:0000226">
    <property type="term" value="P:microtubule cytoskeleton organization"/>
    <property type="evidence" value="ECO:0007669"/>
    <property type="project" value="TreeGrafter"/>
</dbReference>
<keyword evidence="5" id="KW-0418">Kinase</keyword>
<evidence type="ECO:0000256" key="4">
    <source>
        <dbReference type="ARBA" id="ARBA00022741"/>
    </source>
</evidence>
<dbReference type="Proteomes" id="UP001488838">
    <property type="component" value="Unassembled WGS sequence"/>
</dbReference>
<accession>A0AAW0HRB5</accession>
<organism evidence="9 10">
    <name type="scientific">Myodes glareolus</name>
    <name type="common">Bank vole</name>
    <name type="synonym">Clethrionomys glareolus</name>
    <dbReference type="NCBI Taxonomy" id="447135"/>
    <lineage>
        <taxon>Eukaryota</taxon>
        <taxon>Metazoa</taxon>
        <taxon>Chordata</taxon>
        <taxon>Craniata</taxon>
        <taxon>Vertebrata</taxon>
        <taxon>Euteleostomi</taxon>
        <taxon>Mammalia</taxon>
        <taxon>Eutheria</taxon>
        <taxon>Euarchontoglires</taxon>
        <taxon>Glires</taxon>
        <taxon>Rodentia</taxon>
        <taxon>Myomorpha</taxon>
        <taxon>Muroidea</taxon>
        <taxon>Cricetidae</taxon>
        <taxon>Arvicolinae</taxon>
        <taxon>Myodes</taxon>
    </lineage>
</organism>
<keyword evidence="6" id="KW-0067">ATP-binding</keyword>
<feature type="compositionally biased region" description="Low complexity" evidence="7">
    <location>
        <begin position="87"/>
        <end position="105"/>
    </location>
</feature>
<dbReference type="InterPro" id="IPR000719">
    <property type="entry name" value="Prot_kinase_dom"/>
</dbReference>
<keyword evidence="2" id="KW-0723">Serine/threonine-protein kinase</keyword>
<feature type="non-terminal residue" evidence="9">
    <location>
        <position position="1"/>
    </location>
</feature>
<dbReference type="EC" id="2.7.11.1" evidence="1"/>
<dbReference type="Pfam" id="PF00069">
    <property type="entry name" value="Pkinase"/>
    <property type="match status" value="1"/>
</dbReference>
<feature type="region of interest" description="Disordered" evidence="7">
    <location>
        <begin position="79"/>
        <end position="111"/>
    </location>
</feature>
<dbReference type="PANTHER" id="PTHR24346">
    <property type="entry name" value="MAP/MICROTUBULE AFFINITY-REGULATING KINASE"/>
    <property type="match status" value="1"/>
</dbReference>
<evidence type="ECO:0000259" key="8">
    <source>
        <dbReference type="PROSITE" id="PS50011"/>
    </source>
</evidence>
<reference evidence="9 10" key="1">
    <citation type="journal article" date="2023" name="bioRxiv">
        <title>Conserved and derived expression patterns and positive selection on dental genes reveal complex evolutionary context of ever-growing rodent molars.</title>
        <authorList>
            <person name="Calamari Z.T."/>
            <person name="Song A."/>
            <person name="Cohen E."/>
            <person name="Akter M."/>
            <person name="Roy R.D."/>
            <person name="Hallikas O."/>
            <person name="Christensen M.M."/>
            <person name="Li P."/>
            <person name="Marangoni P."/>
            <person name="Jernvall J."/>
            <person name="Klein O.D."/>
        </authorList>
    </citation>
    <scope>NUCLEOTIDE SEQUENCE [LARGE SCALE GENOMIC DNA]</scope>
    <source>
        <strain evidence="9">V071</strain>
    </source>
</reference>
<gene>
    <name evidence="9" type="ORF">U0070_026301</name>
</gene>
<evidence type="ECO:0000256" key="5">
    <source>
        <dbReference type="ARBA" id="ARBA00022777"/>
    </source>
</evidence>
<evidence type="ECO:0000256" key="2">
    <source>
        <dbReference type="ARBA" id="ARBA00022527"/>
    </source>
</evidence>
<dbReference type="Gene3D" id="1.10.510.10">
    <property type="entry name" value="Transferase(Phosphotransferase) domain 1"/>
    <property type="match status" value="1"/>
</dbReference>
<protein>
    <recommendedName>
        <fullName evidence="1">non-specific serine/threonine protein kinase</fullName>
        <ecNumber evidence="1">2.7.11.1</ecNumber>
    </recommendedName>
</protein>
<dbReference type="Gene3D" id="3.30.200.20">
    <property type="entry name" value="Phosphorylase Kinase, domain 1"/>
    <property type="match status" value="1"/>
</dbReference>
<sequence>ITQTVRAWSPSLVGGITCIVDEQQALQPLGPGELAHRAQQLLHAGLGAEVSRCPQHTQAWMLCAQLLLQLPQRRVTACAQKQHRTGRQQPGQQRGQGAAEAPGGPSQHANVSVQLKGNSPRVNNEVNIMKFLVHVHIIKLFHMVQTREITYLIMEYASKGELFYHIRKLDIKANNVLIDYTVKVVSGKKLKDFCSTLAICAPELFGEEPYNGCASDIWNLGVLLFFMVAGHVPFQDSSFVGMRKQILAANFNIQCFNPVPIDIFSVIVELLMINPDRRLTISQILRRSMIRDSQACAPHNSTQSLPGTLSLALLGS</sequence>